<name>A0AAW2TM35_9LAMI</name>
<feature type="compositionally biased region" description="Low complexity" evidence="1">
    <location>
        <begin position="76"/>
        <end position="88"/>
    </location>
</feature>
<feature type="compositionally biased region" description="Basic and acidic residues" evidence="1">
    <location>
        <begin position="12"/>
        <end position="36"/>
    </location>
</feature>
<protein>
    <submittedName>
        <fullName evidence="2">Uncharacterized protein</fullName>
    </submittedName>
</protein>
<reference evidence="2" key="2">
    <citation type="journal article" date="2024" name="Plant">
        <title>Genomic evolution and insights into agronomic trait innovations of Sesamum species.</title>
        <authorList>
            <person name="Miao H."/>
            <person name="Wang L."/>
            <person name="Qu L."/>
            <person name="Liu H."/>
            <person name="Sun Y."/>
            <person name="Le M."/>
            <person name="Wang Q."/>
            <person name="Wei S."/>
            <person name="Zheng Y."/>
            <person name="Lin W."/>
            <person name="Duan Y."/>
            <person name="Cao H."/>
            <person name="Xiong S."/>
            <person name="Wang X."/>
            <person name="Wei L."/>
            <person name="Li C."/>
            <person name="Ma Q."/>
            <person name="Ju M."/>
            <person name="Zhao R."/>
            <person name="Li G."/>
            <person name="Mu C."/>
            <person name="Tian Q."/>
            <person name="Mei H."/>
            <person name="Zhang T."/>
            <person name="Gao T."/>
            <person name="Zhang H."/>
        </authorList>
    </citation>
    <scope>NUCLEOTIDE SEQUENCE</scope>
    <source>
        <strain evidence="2">KEN1</strain>
    </source>
</reference>
<sequence length="88" mass="9928">MAFFPEWSNIFGKERATGDRSWDPTKAADDNERRPQMDIQDDYVPTAEWNPEAGFNGNDEEPPLSLNMNCDPTVNSSSATKRTSSSRK</sequence>
<reference evidence="2" key="1">
    <citation type="submission" date="2020-06" db="EMBL/GenBank/DDBJ databases">
        <authorList>
            <person name="Li T."/>
            <person name="Hu X."/>
            <person name="Zhang T."/>
            <person name="Song X."/>
            <person name="Zhang H."/>
            <person name="Dai N."/>
            <person name="Sheng W."/>
            <person name="Hou X."/>
            <person name="Wei L."/>
        </authorList>
    </citation>
    <scope>NUCLEOTIDE SEQUENCE</scope>
    <source>
        <strain evidence="2">KEN1</strain>
        <tissue evidence="2">Leaf</tissue>
    </source>
</reference>
<evidence type="ECO:0000313" key="2">
    <source>
        <dbReference type="EMBL" id="KAL0405288.1"/>
    </source>
</evidence>
<organism evidence="2">
    <name type="scientific">Sesamum latifolium</name>
    <dbReference type="NCBI Taxonomy" id="2727402"/>
    <lineage>
        <taxon>Eukaryota</taxon>
        <taxon>Viridiplantae</taxon>
        <taxon>Streptophyta</taxon>
        <taxon>Embryophyta</taxon>
        <taxon>Tracheophyta</taxon>
        <taxon>Spermatophyta</taxon>
        <taxon>Magnoliopsida</taxon>
        <taxon>eudicotyledons</taxon>
        <taxon>Gunneridae</taxon>
        <taxon>Pentapetalae</taxon>
        <taxon>asterids</taxon>
        <taxon>lamiids</taxon>
        <taxon>Lamiales</taxon>
        <taxon>Pedaliaceae</taxon>
        <taxon>Sesamum</taxon>
    </lineage>
</organism>
<feature type="compositionally biased region" description="Polar residues" evidence="1">
    <location>
        <begin position="66"/>
        <end position="75"/>
    </location>
</feature>
<accession>A0AAW2TM35</accession>
<dbReference type="AlphaFoldDB" id="A0AAW2TM35"/>
<evidence type="ECO:0000256" key="1">
    <source>
        <dbReference type="SAM" id="MobiDB-lite"/>
    </source>
</evidence>
<comment type="caution">
    <text evidence="2">The sequence shown here is derived from an EMBL/GenBank/DDBJ whole genome shotgun (WGS) entry which is preliminary data.</text>
</comment>
<feature type="region of interest" description="Disordered" evidence="1">
    <location>
        <begin position="1"/>
        <end position="88"/>
    </location>
</feature>
<dbReference type="EMBL" id="JACGWN010000014">
    <property type="protein sequence ID" value="KAL0405288.1"/>
    <property type="molecule type" value="Genomic_DNA"/>
</dbReference>
<gene>
    <name evidence="2" type="ORF">Slati_3842700</name>
</gene>
<proteinExistence type="predicted"/>